<evidence type="ECO:0000313" key="5">
    <source>
        <dbReference type="Proteomes" id="UP000764045"/>
    </source>
</evidence>
<feature type="transmembrane region" description="Helical" evidence="1">
    <location>
        <begin position="284"/>
        <end position="302"/>
    </location>
</feature>
<feature type="domain" description="Lnb N-terminal periplasmic" evidence="2">
    <location>
        <begin position="18"/>
        <end position="173"/>
    </location>
</feature>
<evidence type="ECO:0000259" key="3">
    <source>
        <dbReference type="Pfam" id="PF25221"/>
    </source>
</evidence>
<evidence type="ECO:0000259" key="2">
    <source>
        <dbReference type="Pfam" id="PF13387"/>
    </source>
</evidence>
<evidence type="ECO:0000256" key="1">
    <source>
        <dbReference type="SAM" id="Phobius"/>
    </source>
</evidence>
<dbReference type="AlphaFoldDB" id="A0A938WNI7"/>
<sequence length="387" mass="43783">MAVVFGTPITAAAQEQARRTDSIEVSLLTCAPGNELYSLYGHTALRYHDLRTGEDWTFNYGVFSFKKPFFALRFVFGLTDYELGVMPFNAFREEYRREGRAVTEQVLNLSADEKRRLYDALADNYRPENRTYRYNFFYDNCTTRARDMVERCVAGTIEYAPNDSLEATTYRQMIHAMAGNHRWATFGNDLCLGAKADKHADSRQQQFLPEYLMRDFDRATIATTEGRRPLVKETRVAVDTVLPEAKSPFPLTPRQCATILLLVSLAVAAAELRQKKAYRAFDALLLTCTGVAGIIVTALLFSEHPTTSTNLQVLLLNPLPLFFMPSVMKGRTTYWRLAAALSVLFLAGAIFQDYAEGMEIVALCLLSRCMVHLALAHKQHPNRHKQG</sequence>
<dbReference type="Pfam" id="PF13387">
    <property type="entry name" value="Lnb_N"/>
    <property type="match status" value="1"/>
</dbReference>
<keyword evidence="1" id="KW-0472">Membrane</keyword>
<dbReference type="Proteomes" id="UP000764045">
    <property type="component" value="Unassembled WGS sequence"/>
</dbReference>
<organism evidence="4 5">
    <name type="scientific">Marseilla massiliensis</name>
    <dbReference type="NCBI Taxonomy" id="1841864"/>
    <lineage>
        <taxon>Bacteria</taxon>
        <taxon>Pseudomonadati</taxon>
        <taxon>Bacteroidota</taxon>
        <taxon>Bacteroidia</taxon>
        <taxon>Bacteroidales</taxon>
        <taxon>Prevotellaceae</taxon>
        <taxon>Marseilla</taxon>
    </lineage>
</organism>
<proteinExistence type="predicted"/>
<accession>A0A938WNI7</accession>
<evidence type="ECO:0000313" key="4">
    <source>
        <dbReference type="EMBL" id="MBM6662287.1"/>
    </source>
</evidence>
<feature type="domain" description="Lnb-like transmembrane" evidence="3">
    <location>
        <begin position="249"/>
        <end position="378"/>
    </location>
</feature>
<keyword evidence="1" id="KW-0812">Transmembrane</keyword>
<gene>
    <name evidence="4" type="ORF">H6B30_11095</name>
</gene>
<dbReference type="EMBL" id="JACJJL010000019">
    <property type="protein sequence ID" value="MBM6662287.1"/>
    <property type="molecule type" value="Genomic_DNA"/>
</dbReference>
<reference evidence="4 5" key="1">
    <citation type="journal article" date="2021" name="Sci. Rep.">
        <title>The distribution of antibiotic resistance genes in chicken gut microbiota commensals.</title>
        <authorList>
            <person name="Juricova H."/>
            <person name="Matiasovicova J."/>
            <person name="Kubasova T."/>
            <person name="Cejkova D."/>
            <person name="Rychlik I."/>
        </authorList>
    </citation>
    <scope>NUCLEOTIDE SEQUENCE [LARGE SCALE GENOMIC DNA]</scope>
    <source>
        <strain evidence="4 5">An819</strain>
    </source>
</reference>
<dbReference type="InterPro" id="IPR025178">
    <property type="entry name" value="Lnb_N"/>
</dbReference>
<protein>
    <submittedName>
        <fullName evidence="4">DUF4105 domain-containing protein</fullName>
    </submittedName>
</protein>
<feature type="transmembrane region" description="Helical" evidence="1">
    <location>
        <begin position="334"/>
        <end position="351"/>
    </location>
</feature>
<dbReference type="InterPro" id="IPR057436">
    <property type="entry name" value="5TMH_Lnb"/>
</dbReference>
<comment type="caution">
    <text evidence="4">The sequence shown here is derived from an EMBL/GenBank/DDBJ whole genome shotgun (WGS) entry which is preliminary data.</text>
</comment>
<name>A0A938WNI7_9BACT</name>
<keyword evidence="5" id="KW-1185">Reference proteome</keyword>
<dbReference type="Pfam" id="PF25221">
    <property type="entry name" value="5TMH_Lnb"/>
    <property type="match status" value="1"/>
</dbReference>
<keyword evidence="1" id="KW-1133">Transmembrane helix</keyword>